<reference evidence="1 2" key="1">
    <citation type="journal article" date="2017" name="Front. Genet.">
        <title>Draft sequencing of the heterozygous diploid genome of Satsuma (Citrus unshiu Marc.) using a hybrid assembly approach.</title>
        <authorList>
            <person name="Shimizu T."/>
            <person name="Tanizawa Y."/>
            <person name="Mochizuki T."/>
            <person name="Nagasaki H."/>
            <person name="Yoshioka T."/>
            <person name="Toyoda A."/>
            <person name="Fujiyama A."/>
            <person name="Kaminuma E."/>
            <person name="Nakamura Y."/>
        </authorList>
    </citation>
    <scope>NUCLEOTIDE SEQUENCE [LARGE SCALE GENOMIC DNA]</scope>
    <source>
        <strain evidence="2">cv. Miyagawa wase</strain>
    </source>
</reference>
<accession>A0A2H5QKU2</accession>
<dbReference type="Proteomes" id="UP000236630">
    <property type="component" value="Unassembled WGS sequence"/>
</dbReference>
<dbReference type="AlphaFoldDB" id="A0A2H5QKU2"/>
<evidence type="ECO:0000313" key="2">
    <source>
        <dbReference type="Proteomes" id="UP000236630"/>
    </source>
</evidence>
<name>A0A2H5QKU2_CITUN</name>
<keyword evidence="2" id="KW-1185">Reference proteome</keyword>
<gene>
    <name evidence="1" type="ORF">CUMW_239370</name>
</gene>
<comment type="caution">
    <text evidence="1">The sequence shown here is derived from an EMBL/GenBank/DDBJ whole genome shotgun (WGS) entry which is preliminary data.</text>
</comment>
<organism evidence="1 2">
    <name type="scientific">Citrus unshiu</name>
    <name type="common">Satsuma mandarin</name>
    <name type="synonym">Citrus nobilis var. unshiu</name>
    <dbReference type="NCBI Taxonomy" id="55188"/>
    <lineage>
        <taxon>Eukaryota</taxon>
        <taxon>Viridiplantae</taxon>
        <taxon>Streptophyta</taxon>
        <taxon>Embryophyta</taxon>
        <taxon>Tracheophyta</taxon>
        <taxon>Spermatophyta</taxon>
        <taxon>Magnoliopsida</taxon>
        <taxon>eudicotyledons</taxon>
        <taxon>Gunneridae</taxon>
        <taxon>Pentapetalae</taxon>
        <taxon>rosids</taxon>
        <taxon>malvids</taxon>
        <taxon>Sapindales</taxon>
        <taxon>Rutaceae</taxon>
        <taxon>Aurantioideae</taxon>
        <taxon>Citrus</taxon>
    </lineage>
</organism>
<dbReference type="EMBL" id="BDQV01000461">
    <property type="protein sequence ID" value="GAY65203.1"/>
    <property type="molecule type" value="Genomic_DNA"/>
</dbReference>
<protein>
    <submittedName>
        <fullName evidence="1">Uncharacterized protein</fullName>
    </submittedName>
</protein>
<proteinExistence type="predicted"/>
<sequence length="111" mass="12596">MESKNGFRAIKLRGESLLFIDTLSKSWPSDLKHFGRSGLRHVISQQIVTPHQSMPHHQSMPLHRSIYVNSVVNSNVDNTVHVNIDIFPFMLLLRFSTVLSSKVMSVLPSDL</sequence>
<evidence type="ECO:0000313" key="1">
    <source>
        <dbReference type="EMBL" id="GAY65203.1"/>
    </source>
</evidence>